<evidence type="ECO:0000313" key="2">
    <source>
        <dbReference type="EMBL" id="CAE2213760.1"/>
    </source>
</evidence>
<keyword evidence="1" id="KW-0472">Membrane</keyword>
<protein>
    <submittedName>
        <fullName evidence="2">Uncharacterized protein</fullName>
    </submittedName>
</protein>
<keyword evidence="1" id="KW-1133">Transmembrane helix</keyword>
<evidence type="ECO:0000256" key="1">
    <source>
        <dbReference type="SAM" id="Phobius"/>
    </source>
</evidence>
<keyword evidence="1" id="KW-0812">Transmembrane</keyword>
<feature type="transmembrane region" description="Helical" evidence="1">
    <location>
        <begin position="41"/>
        <end position="61"/>
    </location>
</feature>
<gene>
    <name evidence="2" type="ORF">OAUR00152_LOCUS5606</name>
</gene>
<organism evidence="2">
    <name type="scientific">Odontella aurita</name>
    <dbReference type="NCBI Taxonomy" id="265563"/>
    <lineage>
        <taxon>Eukaryota</taxon>
        <taxon>Sar</taxon>
        <taxon>Stramenopiles</taxon>
        <taxon>Ochrophyta</taxon>
        <taxon>Bacillariophyta</taxon>
        <taxon>Mediophyceae</taxon>
        <taxon>Biddulphiophycidae</taxon>
        <taxon>Eupodiscales</taxon>
        <taxon>Odontellaceae</taxon>
        <taxon>Odontella</taxon>
    </lineage>
</organism>
<proteinExistence type="predicted"/>
<reference evidence="2" key="1">
    <citation type="submission" date="2021-01" db="EMBL/GenBank/DDBJ databases">
        <authorList>
            <person name="Corre E."/>
            <person name="Pelletier E."/>
            <person name="Niang G."/>
            <person name="Scheremetjew M."/>
            <person name="Finn R."/>
            <person name="Kale V."/>
            <person name="Holt S."/>
            <person name="Cochrane G."/>
            <person name="Meng A."/>
            <person name="Brown T."/>
            <person name="Cohen L."/>
        </authorList>
    </citation>
    <scope>NUCLEOTIDE SEQUENCE</scope>
    <source>
        <strain evidence="2">Isolate 1302-5</strain>
    </source>
</reference>
<feature type="transmembrane region" description="Helical" evidence="1">
    <location>
        <begin position="6"/>
        <end position="29"/>
    </location>
</feature>
<dbReference type="AlphaFoldDB" id="A0A7S4MCB1"/>
<name>A0A7S4MCB1_9STRA</name>
<accession>A0A7S4MCB1</accession>
<sequence>MFGLPSYFLVIRAFELVFYVMWTVDMFLLDSHFRFSVMRTRVFSFKILPIVLHLPCFRLFLQDLATRKINLSAFVSRQSQETPPEDIAKLVETSHTEYIESSMVCF</sequence>
<dbReference type="EMBL" id="HBKQ01008282">
    <property type="protein sequence ID" value="CAE2213760.1"/>
    <property type="molecule type" value="Transcribed_RNA"/>
</dbReference>